<evidence type="ECO:0000313" key="2">
    <source>
        <dbReference type="Proteomes" id="UP001519460"/>
    </source>
</evidence>
<dbReference type="EMBL" id="JACVVK020000009">
    <property type="protein sequence ID" value="KAK7505620.1"/>
    <property type="molecule type" value="Genomic_DNA"/>
</dbReference>
<dbReference type="Proteomes" id="UP001519460">
    <property type="component" value="Unassembled WGS sequence"/>
</dbReference>
<proteinExistence type="predicted"/>
<dbReference type="AlphaFoldDB" id="A0ABD0M244"/>
<comment type="caution">
    <text evidence="1">The sequence shown here is derived from an EMBL/GenBank/DDBJ whole genome shotgun (WGS) entry which is preliminary data.</text>
</comment>
<evidence type="ECO:0000313" key="1">
    <source>
        <dbReference type="EMBL" id="KAK7505620.1"/>
    </source>
</evidence>
<name>A0ABD0M244_9CAEN</name>
<gene>
    <name evidence="1" type="ORF">BaRGS_00002891</name>
</gene>
<sequence length="97" mass="11078">MNFKTCRLTPTGYPTSIQTTPALHNHRLRALCWDTVPEREKFCRVPQRADMRLNSEVVRTARAACTARDAVLPSVTPHHDPTDLYISHQHSTHRVSC</sequence>
<accession>A0ABD0M244</accession>
<reference evidence="1 2" key="1">
    <citation type="journal article" date="2023" name="Sci. Data">
        <title>Genome assembly of the Korean intertidal mud-creeper Batillaria attramentaria.</title>
        <authorList>
            <person name="Patra A.K."/>
            <person name="Ho P.T."/>
            <person name="Jun S."/>
            <person name="Lee S.J."/>
            <person name="Kim Y."/>
            <person name="Won Y.J."/>
        </authorList>
    </citation>
    <scope>NUCLEOTIDE SEQUENCE [LARGE SCALE GENOMIC DNA]</scope>
    <source>
        <strain evidence="1">Wonlab-2016</strain>
    </source>
</reference>
<organism evidence="1 2">
    <name type="scientific">Batillaria attramentaria</name>
    <dbReference type="NCBI Taxonomy" id="370345"/>
    <lineage>
        <taxon>Eukaryota</taxon>
        <taxon>Metazoa</taxon>
        <taxon>Spiralia</taxon>
        <taxon>Lophotrochozoa</taxon>
        <taxon>Mollusca</taxon>
        <taxon>Gastropoda</taxon>
        <taxon>Caenogastropoda</taxon>
        <taxon>Sorbeoconcha</taxon>
        <taxon>Cerithioidea</taxon>
        <taxon>Batillariidae</taxon>
        <taxon>Batillaria</taxon>
    </lineage>
</organism>
<protein>
    <submittedName>
        <fullName evidence="1">Uncharacterized protein</fullName>
    </submittedName>
</protein>
<keyword evidence="2" id="KW-1185">Reference proteome</keyword>